<comment type="caution">
    <text evidence="10">The sequence shown here is derived from an EMBL/GenBank/DDBJ whole genome shotgun (WGS) entry which is preliminary data.</text>
</comment>
<dbReference type="Gene3D" id="3.20.20.80">
    <property type="entry name" value="Glycosidases"/>
    <property type="match status" value="2"/>
</dbReference>
<evidence type="ECO:0000256" key="1">
    <source>
        <dbReference type="ARBA" id="ARBA00005641"/>
    </source>
</evidence>
<dbReference type="GO" id="GO:0009986">
    <property type="term" value="C:cell surface"/>
    <property type="evidence" value="ECO:0007669"/>
    <property type="project" value="TreeGrafter"/>
</dbReference>
<dbReference type="Proteomes" id="UP000014461">
    <property type="component" value="Unassembled WGS sequence"/>
</dbReference>
<comment type="similarity">
    <text evidence="1 7">Belongs to the glycosyl hydrolase 5 (cellulase A) family.</text>
</comment>
<dbReference type="SUPFAM" id="SSF51445">
    <property type="entry name" value="(Trans)glycosidases"/>
    <property type="match status" value="1"/>
</dbReference>
<keyword evidence="2 7" id="KW-0378">Hydrolase</keyword>
<evidence type="ECO:0000256" key="5">
    <source>
        <dbReference type="ARBA" id="ARBA00023295"/>
    </source>
</evidence>
<dbReference type="EC" id="3.2.1.4" evidence="10"/>
<keyword evidence="8" id="KW-0732">Signal</keyword>
<dbReference type="PANTHER" id="PTHR31297">
    <property type="entry name" value="GLUCAN ENDO-1,6-BETA-GLUCOSIDASE B"/>
    <property type="match status" value="1"/>
</dbReference>
<dbReference type="PANTHER" id="PTHR31297:SF41">
    <property type="entry name" value="ENDOGLUCANASE, PUTATIVE (AFU_ORTHOLOGUE AFUA_5G01830)-RELATED"/>
    <property type="match status" value="1"/>
</dbReference>
<evidence type="ECO:0000256" key="6">
    <source>
        <dbReference type="ARBA" id="ARBA00023326"/>
    </source>
</evidence>
<feature type="chain" id="PRO_5004478566" evidence="8">
    <location>
        <begin position="22"/>
        <end position="555"/>
    </location>
</feature>
<feature type="signal peptide" evidence="8">
    <location>
        <begin position="1"/>
        <end position="21"/>
    </location>
</feature>
<proteinExistence type="inferred from homology"/>
<evidence type="ECO:0000256" key="7">
    <source>
        <dbReference type="RuleBase" id="RU361153"/>
    </source>
</evidence>
<gene>
    <name evidence="10" type="ORF">AALB_0319</name>
</gene>
<dbReference type="RefSeq" id="WP_016400007.1">
    <property type="nucleotide sequence ID" value="NZ_BARX01000001.1"/>
</dbReference>
<keyword evidence="3" id="KW-0136">Cellulose degradation</keyword>
<dbReference type="GO" id="GO:0008810">
    <property type="term" value="F:cellulase activity"/>
    <property type="evidence" value="ECO:0007669"/>
    <property type="project" value="UniProtKB-EC"/>
</dbReference>
<evidence type="ECO:0000313" key="11">
    <source>
        <dbReference type="Proteomes" id="UP000014461"/>
    </source>
</evidence>
<dbReference type="InterPro" id="IPR001547">
    <property type="entry name" value="Glyco_hydro_5"/>
</dbReference>
<dbReference type="EMBL" id="BARX01000001">
    <property type="protein sequence ID" value="GAD00239.1"/>
    <property type="molecule type" value="Genomic_DNA"/>
</dbReference>
<organism evidence="10 11">
    <name type="scientific">Agarivorans albus MKT 106</name>
    <dbReference type="NCBI Taxonomy" id="1331007"/>
    <lineage>
        <taxon>Bacteria</taxon>
        <taxon>Pseudomonadati</taxon>
        <taxon>Pseudomonadota</taxon>
        <taxon>Gammaproteobacteria</taxon>
        <taxon>Alteromonadales</taxon>
        <taxon>Alteromonadaceae</taxon>
        <taxon>Agarivorans</taxon>
    </lineage>
</organism>
<dbReference type="GO" id="GO:0005576">
    <property type="term" value="C:extracellular region"/>
    <property type="evidence" value="ECO:0007669"/>
    <property type="project" value="TreeGrafter"/>
</dbReference>
<accession>R9PFU0</accession>
<dbReference type="GO" id="GO:0030245">
    <property type="term" value="P:cellulose catabolic process"/>
    <property type="evidence" value="ECO:0007669"/>
    <property type="project" value="UniProtKB-KW"/>
</dbReference>
<reference evidence="10" key="1">
    <citation type="journal article" date="2013" name="Genome Announc.">
        <title>Draft Genome Sequence of Agarivorans albus Strain MKT 106T, an Agarolytic Marine Bacterium.</title>
        <authorList>
            <person name="Yasuike M."/>
            <person name="Nakamura Y."/>
            <person name="Kai W."/>
            <person name="Fujiwara A."/>
            <person name="Fukui Y."/>
            <person name="Satomi M."/>
            <person name="Sano M."/>
        </authorList>
    </citation>
    <scope>NUCLEOTIDE SEQUENCE [LARGE SCALE GENOMIC DNA]</scope>
</reference>
<evidence type="ECO:0000256" key="4">
    <source>
        <dbReference type="ARBA" id="ARBA00023277"/>
    </source>
</evidence>
<keyword evidence="4" id="KW-0119">Carbohydrate metabolism</keyword>
<keyword evidence="11" id="KW-1185">Reference proteome</keyword>
<evidence type="ECO:0000256" key="3">
    <source>
        <dbReference type="ARBA" id="ARBA00023001"/>
    </source>
</evidence>
<dbReference type="GO" id="GO:0008422">
    <property type="term" value="F:beta-glucosidase activity"/>
    <property type="evidence" value="ECO:0007669"/>
    <property type="project" value="TreeGrafter"/>
</dbReference>
<feature type="domain" description="Glycoside hydrolase family 5" evidence="9">
    <location>
        <begin position="57"/>
        <end position="275"/>
    </location>
</feature>
<evidence type="ECO:0000256" key="8">
    <source>
        <dbReference type="SAM" id="SignalP"/>
    </source>
</evidence>
<protein>
    <submittedName>
        <fullName evidence="10">Endoglucanase C</fullName>
        <ecNumber evidence="10">3.2.1.4</ecNumber>
    </submittedName>
</protein>
<sequence>MRLVLSVIVATVLLNLLACSAAGGKPDMALEQVQVYQSAKPYDDNLRLRVDGRFIVNGKGEKVRLKGVAFGNEVWANTRIPSQHHNEQDYIRLKEMGFNSIRFYLNYQTFESDSAPYKYHQSGWDWLDKNVQWAEKHGIYLVLNIHVPQGGFQSNGAGDALWDKRENQLRLISLWQAIAKRYQGHPNVAALDLLNEPVTTRSKQQWEDLANELVTAIRQVNQQQMIFVERLLAVKNQWQIDEQQNFFKLDDTNVVYQYHFYEPMAFSHQQASWLRQYQVPTSYPDPDRLKVIGSPSWYGAQFDNPIISADSDWQFVEGKKLQHQDPKVDLIYPALVSANNAGDSWFKQVVINEYAPDGKQLLREVKIDLSKQADWYLWSANQRGRSQHLRQGGEDILQISATTSDANNGSSQQFVVPKVGHFYQISGWVKTRGTGAASRVQLRLDFQNGLKDIVAWDKQLIEKMIEPMERWGEQHQVPLYLGEFGCIHGCFEQQRGGLQWVSDVLDVVDQYQTHFNFHSYHEDAFALYYGYGSLPTESNANQPLIQLFKQRLNEP</sequence>
<dbReference type="Pfam" id="PF00150">
    <property type="entry name" value="Cellulase"/>
    <property type="match status" value="1"/>
</dbReference>
<dbReference type="AlphaFoldDB" id="R9PFU0"/>
<evidence type="ECO:0000256" key="2">
    <source>
        <dbReference type="ARBA" id="ARBA00022801"/>
    </source>
</evidence>
<keyword evidence="6" id="KW-0624">Polysaccharide degradation</keyword>
<dbReference type="InterPro" id="IPR050386">
    <property type="entry name" value="Glycosyl_hydrolase_5"/>
</dbReference>
<keyword evidence="5 7" id="KW-0326">Glycosidase</keyword>
<dbReference type="OrthoDB" id="9800955at2"/>
<dbReference type="STRING" id="1331007.AALB_0319"/>
<name>R9PFU0_AGAAL</name>
<dbReference type="InterPro" id="IPR017853">
    <property type="entry name" value="GH"/>
</dbReference>
<evidence type="ECO:0000313" key="10">
    <source>
        <dbReference type="EMBL" id="GAD00239.1"/>
    </source>
</evidence>
<evidence type="ECO:0000259" key="9">
    <source>
        <dbReference type="Pfam" id="PF00150"/>
    </source>
</evidence>